<feature type="domain" description="DUF6894" evidence="1">
    <location>
        <begin position="3"/>
        <end position="67"/>
    </location>
</feature>
<comment type="caution">
    <text evidence="2">The sequence shown here is derived from an EMBL/GenBank/DDBJ whole genome shotgun (WGS) entry which is preliminary data.</text>
</comment>
<evidence type="ECO:0000313" key="3">
    <source>
        <dbReference type="Proteomes" id="UP000585507"/>
    </source>
</evidence>
<sequence length="81" mass="9255">MERYFFDVENGDGFMRDELGRELELNLEIANEIAKIVMDIAGDELNGSDNVRIQIFVRGENDRPIAVSLLTFTTHWAPQTP</sequence>
<dbReference type="AlphaFoldDB" id="A0A7W8UAJ2"/>
<accession>A0A7W8UAJ2</accession>
<dbReference type="Proteomes" id="UP000585507">
    <property type="component" value="Unassembled WGS sequence"/>
</dbReference>
<name>A0A7W8UAJ2_9HYPH</name>
<keyword evidence="3" id="KW-1185">Reference proteome</keyword>
<evidence type="ECO:0000259" key="1">
    <source>
        <dbReference type="Pfam" id="PF21834"/>
    </source>
</evidence>
<gene>
    <name evidence="2" type="ORF">GGD55_002530</name>
</gene>
<proteinExistence type="predicted"/>
<reference evidence="2 3" key="1">
    <citation type="submission" date="2020-08" db="EMBL/GenBank/DDBJ databases">
        <title>Genomic Encyclopedia of Type Strains, Phase IV (KMG-V): Genome sequencing to study the core and pangenomes of soil and plant-associated prokaryotes.</title>
        <authorList>
            <person name="Whitman W."/>
        </authorList>
    </citation>
    <scope>NUCLEOTIDE SEQUENCE [LARGE SCALE GENOMIC DNA]</scope>
    <source>
        <strain evidence="2 3">SEMIA 4084</strain>
    </source>
</reference>
<dbReference type="EMBL" id="JACHBK010000005">
    <property type="protein sequence ID" value="MBB5535826.1"/>
    <property type="molecule type" value="Genomic_DNA"/>
</dbReference>
<dbReference type="InterPro" id="IPR054189">
    <property type="entry name" value="DUF6894"/>
</dbReference>
<dbReference type="Pfam" id="PF21834">
    <property type="entry name" value="DUF6894"/>
    <property type="match status" value="1"/>
</dbReference>
<protein>
    <recommendedName>
        <fullName evidence="1">DUF6894 domain-containing protein</fullName>
    </recommendedName>
</protein>
<organism evidence="2 3">
    <name type="scientific">Rhizobium giardinii</name>
    <dbReference type="NCBI Taxonomy" id="56731"/>
    <lineage>
        <taxon>Bacteria</taxon>
        <taxon>Pseudomonadati</taxon>
        <taxon>Pseudomonadota</taxon>
        <taxon>Alphaproteobacteria</taxon>
        <taxon>Hyphomicrobiales</taxon>
        <taxon>Rhizobiaceae</taxon>
        <taxon>Rhizobium/Agrobacterium group</taxon>
        <taxon>Rhizobium</taxon>
    </lineage>
</organism>
<dbReference type="RefSeq" id="WP_018325042.1">
    <property type="nucleotide sequence ID" value="NZ_JACHBK010000005.1"/>
</dbReference>
<evidence type="ECO:0000313" key="2">
    <source>
        <dbReference type="EMBL" id="MBB5535826.1"/>
    </source>
</evidence>